<dbReference type="HOGENOM" id="CLU_032288_0_2_7"/>
<keyword evidence="3 6" id="KW-0812">Transmembrane</keyword>
<dbReference type="NCBIfam" id="TIGR00765">
    <property type="entry name" value="yihY_not_rbn"/>
    <property type="match status" value="1"/>
</dbReference>
<dbReference type="GO" id="GO:0005886">
    <property type="term" value="C:plasma membrane"/>
    <property type="evidence" value="ECO:0007669"/>
    <property type="project" value="UniProtKB-SubCell"/>
</dbReference>
<feature type="transmembrane region" description="Helical" evidence="6">
    <location>
        <begin position="22"/>
        <end position="48"/>
    </location>
</feature>
<feature type="transmembrane region" description="Helical" evidence="6">
    <location>
        <begin position="168"/>
        <end position="188"/>
    </location>
</feature>
<organism evidence="7 8">
    <name type="scientific">Campylobacter iguaniorum</name>
    <dbReference type="NCBI Taxonomy" id="1244531"/>
    <lineage>
        <taxon>Bacteria</taxon>
        <taxon>Pseudomonadati</taxon>
        <taxon>Campylobacterota</taxon>
        <taxon>Epsilonproteobacteria</taxon>
        <taxon>Campylobacterales</taxon>
        <taxon>Campylobacteraceae</taxon>
        <taxon>Campylobacter</taxon>
    </lineage>
</organism>
<dbReference type="Proteomes" id="UP000028486">
    <property type="component" value="Chromosome"/>
</dbReference>
<dbReference type="Pfam" id="PF03631">
    <property type="entry name" value="Virul_fac_BrkB"/>
    <property type="match status" value="1"/>
</dbReference>
<keyword evidence="2" id="KW-1003">Cell membrane</keyword>
<comment type="subcellular location">
    <subcellularLocation>
        <location evidence="1">Cell membrane</location>
        <topology evidence="1">Multi-pass membrane protein</topology>
    </subcellularLocation>
</comment>
<dbReference type="eggNOG" id="COG1295">
    <property type="taxonomic scope" value="Bacteria"/>
</dbReference>
<evidence type="ECO:0000256" key="4">
    <source>
        <dbReference type="ARBA" id="ARBA00022989"/>
    </source>
</evidence>
<dbReference type="KEGG" id="caj:CIG1485E_0945"/>
<evidence type="ECO:0000256" key="3">
    <source>
        <dbReference type="ARBA" id="ARBA00022692"/>
    </source>
</evidence>
<dbReference type="InterPro" id="IPR017039">
    <property type="entry name" value="Virul_fac_BrkB"/>
</dbReference>
<evidence type="ECO:0000256" key="5">
    <source>
        <dbReference type="ARBA" id="ARBA00023136"/>
    </source>
</evidence>
<reference evidence="8" key="1">
    <citation type="journal article" date="2014" name="Genome Announc.">
        <title>Complete Genome Sequence of Campylobacter iguaniorum Strain 1485ET, Isolated from a Bearded Dragon (Pogona vitticeps).</title>
        <authorList>
            <person name="Gilbert M.J."/>
            <person name="Miller W.G."/>
            <person name="Yee E."/>
            <person name="Kik M."/>
            <person name="Wagenaar J.A."/>
            <person name="Duim B."/>
        </authorList>
    </citation>
    <scope>NUCLEOTIDE SEQUENCE [LARGE SCALE GENOMIC DNA]</scope>
    <source>
        <strain evidence="8">1485E</strain>
    </source>
</reference>
<dbReference type="PANTHER" id="PTHR30213">
    <property type="entry name" value="INNER MEMBRANE PROTEIN YHJD"/>
    <property type="match status" value="1"/>
</dbReference>
<evidence type="ECO:0000313" key="8">
    <source>
        <dbReference type="Proteomes" id="UP000028486"/>
    </source>
</evidence>
<proteinExistence type="predicted"/>
<keyword evidence="8" id="KW-1185">Reference proteome</keyword>
<keyword evidence="4 6" id="KW-1133">Transmembrane helix</keyword>
<accession>A0A076FAS0</accession>
<sequence>MSLAKTYMAICNFYKKWQDKDLLHFAASLSFHTMLSIIPVLLISLSIFTQMPSFSGYYTKIKEFIFSNLLPSHQESITNYIDQFLSNSSSLGIMGFVAIIFTSIMFFSDFEYVVSKITGAKSRGFWRSLSNYWTLITLMPLGLAMSFYLSNLIQNTLNQSEYTSEINFLAIFPYLIIWAIFAITYLIIINREISLKTVLISSFISSLAWSISKWFFVQYAFYNKTYASIYGSFSILLFFFVWIYLSWIIFLYGVKLCAVLEYPNSKDSSL</sequence>
<evidence type="ECO:0000313" key="7">
    <source>
        <dbReference type="EMBL" id="AII14783.1"/>
    </source>
</evidence>
<name>A0A076FAS0_9BACT</name>
<dbReference type="EMBL" id="CP009043">
    <property type="protein sequence ID" value="AII14783.1"/>
    <property type="molecule type" value="Genomic_DNA"/>
</dbReference>
<feature type="transmembrane region" description="Helical" evidence="6">
    <location>
        <begin position="195"/>
        <end position="217"/>
    </location>
</feature>
<gene>
    <name evidence="7" type="ORF">CIG1485E_0945</name>
</gene>
<dbReference type="PATRIC" id="fig|1244531.5.peg.945"/>
<feature type="transmembrane region" description="Helical" evidence="6">
    <location>
        <begin position="229"/>
        <end position="254"/>
    </location>
</feature>
<feature type="transmembrane region" description="Helical" evidence="6">
    <location>
        <begin position="129"/>
        <end position="148"/>
    </location>
</feature>
<dbReference type="AlphaFoldDB" id="A0A076FAS0"/>
<evidence type="ECO:0000256" key="2">
    <source>
        <dbReference type="ARBA" id="ARBA00022475"/>
    </source>
</evidence>
<dbReference type="STRING" id="1244531.CIG2463D_0945"/>
<dbReference type="PANTHER" id="PTHR30213:SF0">
    <property type="entry name" value="UPF0761 MEMBRANE PROTEIN YIHY"/>
    <property type="match status" value="1"/>
</dbReference>
<dbReference type="RefSeq" id="WP_197408294.1">
    <property type="nucleotide sequence ID" value="NZ_CP009043.1"/>
</dbReference>
<feature type="transmembrane region" description="Helical" evidence="6">
    <location>
        <begin position="89"/>
        <end position="108"/>
    </location>
</feature>
<protein>
    <submittedName>
        <fullName evidence="7">Virulence factor, BrkB family protein</fullName>
    </submittedName>
</protein>
<keyword evidence="5 6" id="KW-0472">Membrane</keyword>
<dbReference type="PIRSF" id="PIRSF035875">
    <property type="entry name" value="RNase_BN"/>
    <property type="match status" value="1"/>
</dbReference>
<evidence type="ECO:0000256" key="1">
    <source>
        <dbReference type="ARBA" id="ARBA00004651"/>
    </source>
</evidence>
<evidence type="ECO:0000256" key="6">
    <source>
        <dbReference type="SAM" id="Phobius"/>
    </source>
</evidence>